<dbReference type="Proteomes" id="UP000769780">
    <property type="component" value="Unassembled WGS sequence"/>
</dbReference>
<keyword evidence="2" id="KW-1185">Reference proteome</keyword>
<protein>
    <submittedName>
        <fullName evidence="1">Uncharacterized protein</fullName>
    </submittedName>
</protein>
<sequence length="79" mass="9346">MKKNDQIEIISEEEIYEPTGKFQQSGREVIYTRKTIMRKGKYTISVKSNEPSPEAIKNFNRMLNQRAKEILFRNKGSDY</sequence>
<comment type="caution">
    <text evidence="1">The sequence shown here is derived from an EMBL/GenBank/DDBJ whole genome shotgun (WGS) entry which is preliminary data.</text>
</comment>
<evidence type="ECO:0000313" key="1">
    <source>
        <dbReference type="EMBL" id="MBY0098666.1"/>
    </source>
</evidence>
<reference evidence="1 2" key="1">
    <citation type="submission" date="2020-07" db="EMBL/GenBank/DDBJ databases">
        <title>Fungal Genomes of the International Space Station.</title>
        <authorList>
            <person name="Seuylemezian A."/>
            <person name="Singh N.K."/>
            <person name="Wood J."/>
            <person name="Venkateswaran K."/>
        </authorList>
    </citation>
    <scope>NUCLEOTIDE SEQUENCE [LARGE SCALE GENOMIC DNA]</scope>
    <source>
        <strain evidence="1 2">PL-B2</strain>
    </source>
</reference>
<dbReference type="EMBL" id="JACWFH010000026">
    <property type="protein sequence ID" value="MBY0098666.1"/>
    <property type="molecule type" value="Genomic_DNA"/>
</dbReference>
<dbReference type="RefSeq" id="WP_221874891.1">
    <property type="nucleotide sequence ID" value="NZ_JACWFH010000026.1"/>
</dbReference>
<proteinExistence type="predicted"/>
<gene>
    <name evidence="1" type="ORF">H0185_18030</name>
</gene>
<accession>A0ABS7K8R7</accession>
<evidence type="ECO:0000313" key="2">
    <source>
        <dbReference type="Proteomes" id="UP000769780"/>
    </source>
</evidence>
<name>A0ABS7K8R7_9BACI</name>
<organism evidence="1 2">
    <name type="scientific">Mesobacillus maritimus</name>
    <dbReference type="NCBI Taxonomy" id="1643336"/>
    <lineage>
        <taxon>Bacteria</taxon>
        <taxon>Bacillati</taxon>
        <taxon>Bacillota</taxon>
        <taxon>Bacilli</taxon>
        <taxon>Bacillales</taxon>
        <taxon>Bacillaceae</taxon>
        <taxon>Mesobacillus</taxon>
    </lineage>
</organism>